<reference evidence="5" key="1">
    <citation type="submission" date="2023-09" db="UniProtKB">
        <authorList>
            <consortium name="Ensembl"/>
        </authorList>
    </citation>
    <scope>IDENTIFICATION</scope>
</reference>
<keyword evidence="4" id="KW-0539">Nucleus</keyword>
<dbReference type="PANTHER" id="PTHR22607:SF2">
    <property type="entry name" value="CYCLIN-DEPENDENT KINASE 2-ASSOCIATED PROTEIN 1"/>
    <property type="match status" value="1"/>
</dbReference>
<proteinExistence type="inferred from homology"/>
<evidence type="ECO:0000256" key="4">
    <source>
        <dbReference type="ARBA" id="ARBA00023242"/>
    </source>
</evidence>
<keyword evidence="3" id="KW-0597">Phosphoprotein</keyword>
<dbReference type="OMA" id="WIRSTWL"/>
<dbReference type="GO" id="GO:0005737">
    <property type="term" value="C:cytoplasm"/>
    <property type="evidence" value="ECO:0007669"/>
    <property type="project" value="TreeGrafter"/>
</dbReference>
<name>A0A8C0HSC7_BALMU</name>
<evidence type="ECO:0000313" key="5">
    <source>
        <dbReference type="Ensembl" id="ENSBMSP00010000148.1"/>
    </source>
</evidence>
<dbReference type="AlphaFoldDB" id="A0A8C0HSC7"/>
<sequence length="131" mass="15388">QLYKPAHKCRVGKVHSPFTFMVMSLQYYQRLSDYRPPSLGYTQGTGRSQVPQSKYAEQLTIIKEDWLGSAWLKQNTMPDPSHLVSFERFSFFFFFFFYKMGGYSCLFCPEETCFQNSNSLNFSPLFPLMVH</sequence>
<dbReference type="GeneTree" id="ENSGT00960000190801"/>
<organism evidence="5">
    <name type="scientific">Balaenoptera musculus</name>
    <name type="common">Blue whale</name>
    <dbReference type="NCBI Taxonomy" id="9771"/>
    <lineage>
        <taxon>Eukaryota</taxon>
        <taxon>Metazoa</taxon>
        <taxon>Chordata</taxon>
        <taxon>Craniata</taxon>
        <taxon>Vertebrata</taxon>
        <taxon>Euteleostomi</taxon>
        <taxon>Mammalia</taxon>
        <taxon>Eutheria</taxon>
        <taxon>Laurasiatheria</taxon>
        <taxon>Artiodactyla</taxon>
        <taxon>Whippomorpha</taxon>
        <taxon>Cetacea</taxon>
        <taxon>Mysticeti</taxon>
        <taxon>Balaenopteridae</taxon>
        <taxon>Balaenoptera</taxon>
    </lineage>
</organism>
<accession>A0A8C0HSC7</accession>
<comment type="similarity">
    <text evidence="2">Belongs to the CDK2AP family.</text>
</comment>
<evidence type="ECO:0000256" key="1">
    <source>
        <dbReference type="ARBA" id="ARBA00004123"/>
    </source>
</evidence>
<evidence type="ECO:0000256" key="2">
    <source>
        <dbReference type="ARBA" id="ARBA00008485"/>
    </source>
</evidence>
<dbReference type="PANTHER" id="PTHR22607">
    <property type="entry name" value="DELETED IN ORAL CANCER 1/CDK2-ASSOCIATED PROTEIN 1"/>
    <property type="match status" value="1"/>
</dbReference>
<protein>
    <submittedName>
        <fullName evidence="5">Uncharacterized protein</fullName>
    </submittedName>
</protein>
<dbReference type="GO" id="GO:0005634">
    <property type="term" value="C:nucleus"/>
    <property type="evidence" value="ECO:0007669"/>
    <property type="project" value="UniProtKB-SubCell"/>
</dbReference>
<dbReference type="InterPro" id="IPR017266">
    <property type="entry name" value="DOC_1/2"/>
</dbReference>
<dbReference type="Ensembl" id="ENSBMST00010000166.1">
    <property type="protein sequence ID" value="ENSBMSP00010000148.1"/>
    <property type="gene ID" value="ENSBMSG00010000140.1"/>
</dbReference>
<comment type="subcellular location">
    <subcellularLocation>
        <location evidence="1">Nucleus</location>
    </subcellularLocation>
</comment>
<evidence type="ECO:0000256" key="3">
    <source>
        <dbReference type="ARBA" id="ARBA00022553"/>
    </source>
</evidence>